<dbReference type="PROSITE" id="PS51123">
    <property type="entry name" value="OMPA_2"/>
    <property type="match status" value="1"/>
</dbReference>
<evidence type="ECO:0000313" key="3">
    <source>
        <dbReference type="EMBL" id="CAA6817845.1"/>
    </source>
</evidence>
<organism evidence="3">
    <name type="scientific">uncultured Sulfurovum sp</name>
    <dbReference type="NCBI Taxonomy" id="269237"/>
    <lineage>
        <taxon>Bacteria</taxon>
        <taxon>Pseudomonadati</taxon>
        <taxon>Campylobacterota</taxon>
        <taxon>Epsilonproteobacteria</taxon>
        <taxon>Campylobacterales</taxon>
        <taxon>Sulfurovaceae</taxon>
        <taxon>Sulfurovum</taxon>
        <taxon>environmental samples</taxon>
    </lineage>
</organism>
<evidence type="ECO:0000256" key="1">
    <source>
        <dbReference type="PROSITE-ProRule" id="PRU00473"/>
    </source>
</evidence>
<dbReference type="GO" id="GO:0016020">
    <property type="term" value="C:membrane"/>
    <property type="evidence" value="ECO:0007669"/>
    <property type="project" value="UniProtKB-UniRule"/>
</dbReference>
<gene>
    <name evidence="3" type="ORF">HELGO_WM4814</name>
</gene>
<proteinExistence type="predicted"/>
<dbReference type="EMBL" id="CACVAU010000052">
    <property type="protein sequence ID" value="CAA6817845.1"/>
    <property type="molecule type" value="Genomic_DNA"/>
</dbReference>
<dbReference type="InterPro" id="IPR036737">
    <property type="entry name" value="OmpA-like_sf"/>
</dbReference>
<name>A0A6S6TEY7_9BACT</name>
<dbReference type="SUPFAM" id="SSF103088">
    <property type="entry name" value="OmpA-like"/>
    <property type="match status" value="1"/>
</dbReference>
<dbReference type="AlphaFoldDB" id="A0A6S6TEY7"/>
<dbReference type="Gene3D" id="3.30.1330.60">
    <property type="entry name" value="OmpA-like domain"/>
    <property type="match status" value="1"/>
</dbReference>
<protein>
    <recommendedName>
        <fullName evidence="2">OmpA-like domain-containing protein</fullName>
    </recommendedName>
</protein>
<evidence type="ECO:0000259" key="2">
    <source>
        <dbReference type="PROSITE" id="PS51123"/>
    </source>
</evidence>
<feature type="domain" description="OmpA-like" evidence="2">
    <location>
        <begin position="68"/>
        <end position="174"/>
    </location>
</feature>
<dbReference type="Pfam" id="PF00691">
    <property type="entry name" value="OmpA"/>
    <property type="match status" value="1"/>
</dbReference>
<keyword evidence="1" id="KW-0472">Membrane</keyword>
<dbReference type="InterPro" id="IPR006665">
    <property type="entry name" value="OmpA-like"/>
</dbReference>
<sequence length="174" mass="20192">MKFGQVLFLFFFSAILLIFLAIQQNAQPIYNHSVEKERLRNIQTTYVKTYYRSKKNYISKQSLHLAQMKINNILGQKPINFETNGVRLLANSTLIEIVKIVNRVKEDVILSITAHTGIVGSKKDNLKLSQKRADRLKEYFLKRTHLPLIVAIGYGEAFSLKDKKIEVNLKRIKR</sequence>
<accession>A0A6S6TEY7</accession>
<reference evidence="3" key="1">
    <citation type="submission" date="2020-01" db="EMBL/GenBank/DDBJ databases">
        <authorList>
            <person name="Meier V. D."/>
            <person name="Meier V D."/>
        </authorList>
    </citation>
    <scope>NUCLEOTIDE SEQUENCE</scope>
    <source>
        <strain evidence="3">HLG_WM_MAG_05</strain>
    </source>
</reference>